<dbReference type="OrthoDB" id="78308at2759"/>
<sequence length="503" mass="56052">MPFSIEAYKRRVNARSAKSRKAKASTLPDENFEGFQKKYLDFCVEKTLDPDHALLKALRTSSFVLTLDGLSGEELASHLAFLQRCSELSQLMLSLGSLAVDRELRKKFDRLGLKKAPAFAKESTAKIIKAVCVACEQSPRLIRLQLKGILITEKQAQHLARTLVKCTQLESINWANSRLGDQGLAEVSVVVGKLPRLVYLNLSVCRLTEKARDHLAKIITLHGALQDESAWSSSLRSQSSVVIVDKPPSLVLDLSHNALGDATVQTLCDALYHDKWTLAIRLCHNRLTCNSYALLHKTLQQSNSTLAVIKVAEEEESNAMKAATHDLSGLAARRIGVLQRFAAESNERRLFLCHLFLEWQVERELVLRICGETGSEVDAPSVGAVSTDSKRSSHQKPKVNAWEEETQNRRSPHPEAVTFLVGRLAVLEQDHRKTLDYVTRLEQENQQLRDELRAVRESQSSVIAPAEEQIIAQLEDAIAHLANQVELLTLEKQSRGVKPALGS</sequence>
<keyword evidence="4" id="KW-1185">Reference proteome</keyword>
<dbReference type="Gene3D" id="3.80.10.10">
    <property type="entry name" value="Ribonuclease Inhibitor"/>
    <property type="match status" value="1"/>
</dbReference>
<dbReference type="InterPro" id="IPR032675">
    <property type="entry name" value="LRR_dom_sf"/>
</dbReference>
<proteinExistence type="predicted"/>
<keyword evidence="1" id="KW-0175">Coiled coil</keyword>
<dbReference type="SUPFAM" id="SSF52047">
    <property type="entry name" value="RNI-like"/>
    <property type="match status" value="1"/>
</dbReference>
<feature type="coiled-coil region" evidence="1">
    <location>
        <begin position="431"/>
        <end position="491"/>
    </location>
</feature>
<name>A0A8K1FFD5_PYTOL</name>
<evidence type="ECO:0000313" key="4">
    <source>
        <dbReference type="Proteomes" id="UP000794436"/>
    </source>
</evidence>
<dbReference type="PANTHER" id="PTHR24110:SF3">
    <property type="entry name" value="CENTROSOMAL PROTEIN OF 78 KDA"/>
    <property type="match status" value="1"/>
</dbReference>
<dbReference type="PANTHER" id="PTHR24110">
    <property type="entry name" value="CENTROSOMAL PROTEIN OF 78 KDA"/>
    <property type="match status" value="1"/>
</dbReference>
<feature type="region of interest" description="Disordered" evidence="2">
    <location>
        <begin position="378"/>
        <end position="411"/>
    </location>
</feature>
<evidence type="ECO:0000313" key="3">
    <source>
        <dbReference type="EMBL" id="TMW60436.1"/>
    </source>
</evidence>
<protein>
    <submittedName>
        <fullName evidence="3">Uncharacterized protein</fullName>
    </submittedName>
</protein>
<dbReference type="Proteomes" id="UP000794436">
    <property type="component" value="Unassembled WGS sequence"/>
</dbReference>
<comment type="caution">
    <text evidence="3">The sequence shown here is derived from an EMBL/GenBank/DDBJ whole genome shotgun (WGS) entry which is preliminary data.</text>
</comment>
<reference evidence="3" key="1">
    <citation type="submission" date="2019-03" db="EMBL/GenBank/DDBJ databases">
        <title>Long read genome sequence of the mycoparasitic Pythium oligandrum ATCC 38472 isolated from sugarbeet rhizosphere.</title>
        <authorList>
            <person name="Gaulin E."/>
        </authorList>
    </citation>
    <scope>NUCLEOTIDE SEQUENCE</scope>
    <source>
        <strain evidence="3">ATCC 38472_TT</strain>
    </source>
</reference>
<dbReference type="EMBL" id="SPLM01000108">
    <property type="protein sequence ID" value="TMW60436.1"/>
    <property type="molecule type" value="Genomic_DNA"/>
</dbReference>
<dbReference type="AlphaFoldDB" id="A0A8K1FFD5"/>
<gene>
    <name evidence="3" type="ORF">Poli38472_000478</name>
</gene>
<organism evidence="3 4">
    <name type="scientific">Pythium oligandrum</name>
    <name type="common">Mycoparasitic fungus</name>
    <dbReference type="NCBI Taxonomy" id="41045"/>
    <lineage>
        <taxon>Eukaryota</taxon>
        <taxon>Sar</taxon>
        <taxon>Stramenopiles</taxon>
        <taxon>Oomycota</taxon>
        <taxon>Peronosporomycetes</taxon>
        <taxon>Pythiales</taxon>
        <taxon>Pythiaceae</taxon>
        <taxon>Pythium</taxon>
    </lineage>
</organism>
<evidence type="ECO:0000256" key="1">
    <source>
        <dbReference type="SAM" id="Coils"/>
    </source>
</evidence>
<accession>A0A8K1FFD5</accession>
<evidence type="ECO:0000256" key="2">
    <source>
        <dbReference type="SAM" id="MobiDB-lite"/>
    </source>
</evidence>